<evidence type="ECO:0000313" key="5">
    <source>
        <dbReference type="Proteomes" id="UP001604336"/>
    </source>
</evidence>
<protein>
    <submittedName>
        <fullName evidence="4">Pollen Ole e 1 allergen and extensin family protein</fullName>
    </submittedName>
</protein>
<evidence type="ECO:0000256" key="2">
    <source>
        <dbReference type="ARBA" id="ARBA00023157"/>
    </source>
</evidence>
<keyword evidence="2" id="KW-1015">Disulfide bond</keyword>
<dbReference type="PANTHER" id="PTHR31614:SF2">
    <property type="entry name" value="F28N24.16 PROTEIN"/>
    <property type="match status" value="1"/>
</dbReference>
<reference evidence="5" key="1">
    <citation type="submission" date="2024-07" db="EMBL/GenBank/DDBJ databases">
        <title>Two chromosome-level genome assemblies of Korean endemic species Abeliophyllum distichum and Forsythia ovata (Oleaceae).</title>
        <authorList>
            <person name="Jang H."/>
        </authorList>
    </citation>
    <scope>NUCLEOTIDE SEQUENCE [LARGE SCALE GENOMIC DNA]</scope>
</reference>
<gene>
    <name evidence="4" type="ORF">Adt_42627</name>
</gene>
<name>A0ABD1PS72_9LAMI</name>
<dbReference type="InterPro" id="IPR006040">
    <property type="entry name" value="Allergen_Ole_e_I_CS"/>
</dbReference>
<keyword evidence="5" id="KW-1185">Reference proteome</keyword>
<organism evidence="4 5">
    <name type="scientific">Abeliophyllum distichum</name>
    <dbReference type="NCBI Taxonomy" id="126358"/>
    <lineage>
        <taxon>Eukaryota</taxon>
        <taxon>Viridiplantae</taxon>
        <taxon>Streptophyta</taxon>
        <taxon>Embryophyta</taxon>
        <taxon>Tracheophyta</taxon>
        <taxon>Spermatophyta</taxon>
        <taxon>Magnoliopsida</taxon>
        <taxon>eudicotyledons</taxon>
        <taxon>Gunneridae</taxon>
        <taxon>Pentapetalae</taxon>
        <taxon>asterids</taxon>
        <taxon>lamiids</taxon>
        <taxon>Lamiales</taxon>
        <taxon>Oleaceae</taxon>
        <taxon>Forsythieae</taxon>
        <taxon>Abeliophyllum</taxon>
    </lineage>
</organism>
<feature type="signal peptide" evidence="3">
    <location>
        <begin position="1"/>
        <end position="22"/>
    </location>
</feature>
<dbReference type="PROSITE" id="PS00925">
    <property type="entry name" value="OLEEI"/>
    <property type="match status" value="1"/>
</dbReference>
<keyword evidence="3" id="KW-0732">Signal</keyword>
<dbReference type="AlphaFoldDB" id="A0ABD1PS72"/>
<dbReference type="Proteomes" id="UP001604336">
    <property type="component" value="Unassembled WGS sequence"/>
</dbReference>
<accession>A0ABD1PS72</accession>
<dbReference type="PANTHER" id="PTHR31614">
    <property type="entry name" value="PROTEIN DOWNSTREAM OF FLC-RELATED"/>
    <property type="match status" value="1"/>
</dbReference>
<proteinExistence type="inferred from homology"/>
<evidence type="ECO:0000313" key="4">
    <source>
        <dbReference type="EMBL" id="KAL2466776.1"/>
    </source>
</evidence>
<dbReference type="InterPro" id="IPR006041">
    <property type="entry name" value="Pollen_Ole_e1_allergen"/>
</dbReference>
<sequence length="164" mass="17613">MAKAVALVSAFCILAFATVAHCQAPEVFNVEGDVYCDPCRVMFETKLSHKIGGASLKLECLDPITHNVTYSVEGVTDSNGHYKLSVSGDHEDSICQVTLTKSPEDECSVPMSGLETARIVCTENSGMHNLVRYANPLGFMTKQSVSGCKEVLAELGLAPQDLDI</sequence>
<comment type="similarity">
    <text evidence="1">Belongs to the Ole e I family.</text>
</comment>
<dbReference type="EMBL" id="JBFOLK010000013">
    <property type="protein sequence ID" value="KAL2466776.1"/>
    <property type="molecule type" value="Genomic_DNA"/>
</dbReference>
<comment type="caution">
    <text evidence="4">The sequence shown here is derived from an EMBL/GenBank/DDBJ whole genome shotgun (WGS) entry which is preliminary data.</text>
</comment>
<evidence type="ECO:0000256" key="1">
    <source>
        <dbReference type="ARBA" id="ARBA00010049"/>
    </source>
</evidence>
<evidence type="ECO:0000256" key="3">
    <source>
        <dbReference type="SAM" id="SignalP"/>
    </source>
</evidence>
<feature type="chain" id="PRO_5044894557" evidence="3">
    <location>
        <begin position="23"/>
        <end position="164"/>
    </location>
</feature>
<dbReference type="Pfam" id="PF01190">
    <property type="entry name" value="Pollen_Ole_e_1"/>
    <property type="match status" value="1"/>
</dbReference>